<dbReference type="InterPro" id="IPR002767">
    <property type="entry name" value="Thiamine_BP"/>
</dbReference>
<reference evidence="4 5" key="1">
    <citation type="submission" date="2018-10" db="EMBL/GenBank/DDBJ databases">
        <title>Genome Sequence of Cohnella sp.</title>
        <authorList>
            <person name="Srinivasan S."/>
            <person name="Kim M.K."/>
        </authorList>
    </citation>
    <scope>NUCLEOTIDE SEQUENCE [LARGE SCALE GENOMIC DNA]</scope>
    <source>
        <strain evidence="4 5">18JY8-7</strain>
    </source>
</reference>
<dbReference type="SUPFAM" id="SSF89957">
    <property type="entry name" value="MTH1187/YkoF-like"/>
    <property type="match status" value="1"/>
</dbReference>
<comment type="similarity">
    <text evidence="1">Belongs to the UPF0045 family.</text>
</comment>
<dbReference type="EMBL" id="CP033433">
    <property type="protein sequence ID" value="AYQ72503.1"/>
    <property type="molecule type" value="Genomic_DNA"/>
</dbReference>
<dbReference type="AlphaFoldDB" id="A0A3G3JW78"/>
<accession>A0A3G3JW78</accession>
<dbReference type="InterPro" id="IPR029756">
    <property type="entry name" value="MTH1187/YkoF-like"/>
</dbReference>
<feature type="region of interest" description="Disordered" evidence="2">
    <location>
        <begin position="82"/>
        <end position="106"/>
    </location>
</feature>
<evidence type="ECO:0000256" key="2">
    <source>
        <dbReference type="SAM" id="MobiDB-lite"/>
    </source>
</evidence>
<dbReference type="NCBIfam" id="TIGR00106">
    <property type="entry name" value="MTH1187 family thiamine-binding protein"/>
    <property type="match status" value="1"/>
</dbReference>
<evidence type="ECO:0000259" key="3">
    <source>
        <dbReference type="Pfam" id="PF01910"/>
    </source>
</evidence>
<dbReference type="Gene3D" id="3.30.70.930">
    <property type="match status" value="1"/>
</dbReference>
<dbReference type="Proteomes" id="UP000269097">
    <property type="component" value="Chromosome"/>
</dbReference>
<protein>
    <submittedName>
        <fullName evidence="4">MTH1187 family thiamine-binding protein</fullName>
    </submittedName>
</protein>
<evidence type="ECO:0000313" key="4">
    <source>
        <dbReference type="EMBL" id="AYQ72503.1"/>
    </source>
</evidence>
<dbReference type="PANTHER" id="PTHR33777:SF1">
    <property type="entry name" value="UPF0045 PROTEIN ECM15"/>
    <property type="match status" value="1"/>
</dbReference>
<sequence>MAIAQVTIVPIGTGSTSLSDYVADLFRVLEQEAAGLRYELTPMSTIIEGELDDILRVIRHMHEAPFLQGALRVSTSITIDDRRDKKGSMQQKLESVERKLGGGTEA</sequence>
<evidence type="ECO:0000313" key="5">
    <source>
        <dbReference type="Proteomes" id="UP000269097"/>
    </source>
</evidence>
<dbReference type="KEGG" id="coh:EAV92_07940"/>
<keyword evidence="5" id="KW-1185">Reference proteome</keyword>
<feature type="domain" description="Thiamine-binding protein" evidence="3">
    <location>
        <begin position="4"/>
        <end position="97"/>
    </location>
</feature>
<dbReference type="Pfam" id="PF01910">
    <property type="entry name" value="Thiamine_BP"/>
    <property type="match status" value="1"/>
</dbReference>
<gene>
    <name evidence="4" type="ORF">EAV92_07940</name>
</gene>
<dbReference type="PANTHER" id="PTHR33777">
    <property type="entry name" value="UPF0045 PROTEIN ECM15"/>
    <property type="match status" value="1"/>
</dbReference>
<dbReference type="InterPro" id="IPR051614">
    <property type="entry name" value="UPF0045_domain"/>
</dbReference>
<proteinExistence type="inferred from homology"/>
<name>A0A3G3JW78_9BACL</name>
<organism evidence="4 5">
    <name type="scientific">Cohnella candidum</name>
    <dbReference type="NCBI Taxonomy" id="2674991"/>
    <lineage>
        <taxon>Bacteria</taxon>
        <taxon>Bacillati</taxon>
        <taxon>Bacillota</taxon>
        <taxon>Bacilli</taxon>
        <taxon>Bacillales</taxon>
        <taxon>Paenibacillaceae</taxon>
        <taxon>Cohnella</taxon>
    </lineage>
</organism>
<dbReference type="RefSeq" id="WP_123040563.1">
    <property type="nucleotide sequence ID" value="NZ_CP033433.1"/>
</dbReference>
<dbReference type="GO" id="GO:0005829">
    <property type="term" value="C:cytosol"/>
    <property type="evidence" value="ECO:0007669"/>
    <property type="project" value="TreeGrafter"/>
</dbReference>
<evidence type="ECO:0000256" key="1">
    <source>
        <dbReference type="ARBA" id="ARBA00010272"/>
    </source>
</evidence>